<dbReference type="InterPro" id="IPR013324">
    <property type="entry name" value="RNA_pol_sigma_r3/r4-like"/>
</dbReference>
<name>A0A545T8N8_9GAMM</name>
<proteinExistence type="inferred from homology"/>
<dbReference type="Gene3D" id="1.10.10.10">
    <property type="entry name" value="Winged helix-like DNA-binding domain superfamily/Winged helix DNA-binding domain"/>
    <property type="match status" value="1"/>
</dbReference>
<dbReference type="RefSeq" id="WP_142942295.1">
    <property type="nucleotide sequence ID" value="NZ_VIKR01000003.1"/>
</dbReference>
<feature type="domain" description="RNA polymerase sigma-70 region 2" evidence="6">
    <location>
        <begin position="59"/>
        <end position="124"/>
    </location>
</feature>
<keyword evidence="9" id="KW-1185">Reference proteome</keyword>
<comment type="similarity">
    <text evidence="1">Belongs to the sigma-70 factor family. ECF subfamily.</text>
</comment>
<dbReference type="InterPro" id="IPR014284">
    <property type="entry name" value="RNA_pol_sigma-70_dom"/>
</dbReference>
<evidence type="ECO:0000259" key="6">
    <source>
        <dbReference type="Pfam" id="PF04542"/>
    </source>
</evidence>
<dbReference type="SUPFAM" id="SSF88659">
    <property type="entry name" value="Sigma3 and sigma4 domains of RNA polymerase sigma factors"/>
    <property type="match status" value="1"/>
</dbReference>
<dbReference type="Pfam" id="PF04542">
    <property type="entry name" value="Sigma70_r2"/>
    <property type="match status" value="1"/>
</dbReference>
<dbReference type="GO" id="GO:0016987">
    <property type="term" value="F:sigma factor activity"/>
    <property type="evidence" value="ECO:0007669"/>
    <property type="project" value="UniProtKB-KW"/>
</dbReference>
<evidence type="ECO:0000256" key="4">
    <source>
        <dbReference type="ARBA" id="ARBA00023125"/>
    </source>
</evidence>
<dbReference type="GO" id="GO:0006352">
    <property type="term" value="P:DNA-templated transcription initiation"/>
    <property type="evidence" value="ECO:0007669"/>
    <property type="project" value="InterPro"/>
</dbReference>
<sequence length="214" mass="24812">MQQERQQATNLVYWPVSSPKRQSVNMTNLQTADPQAQCWKQHMLAVASSQDRAAFQSLYLHFAPKVKSFYLNQGMARQAEELTHEVFIKIWQKAASYNSEKANVSTWIFTIVRNLRIDYLRRRRLDEVSQDETHDVGEDGELDLGVDLSRKKKQVQQVFTYLNEEQRNVLQKVYFEDKSHQIAAAELDMTPGVVKSRIRSALKVLRSHLGGEDK</sequence>
<evidence type="ECO:0000313" key="9">
    <source>
        <dbReference type="Proteomes" id="UP000317839"/>
    </source>
</evidence>
<comment type="caution">
    <text evidence="8">The sequence shown here is derived from an EMBL/GenBank/DDBJ whole genome shotgun (WGS) entry which is preliminary data.</text>
</comment>
<evidence type="ECO:0000256" key="1">
    <source>
        <dbReference type="ARBA" id="ARBA00010641"/>
    </source>
</evidence>
<keyword evidence="4" id="KW-0238">DNA-binding</keyword>
<keyword evidence="2" id="KW-0805">Transcription regulation</keyword>
<dbReference type="SUPFAM" id="SSF88946">
    <property type="entry name" value="Sigma2 domain of RNA polymerase sigma factors"/>
    <property type="match status" value="1"/>
</dbReference>
<evidence type="ECO:0000256" key="3">
    <source>
        <dbReference type="ARBA" id="ARBA00023082"/>
    </source>
</evidence>
<dbReference type="Gene3D" id="1.10.1740.10">
    <property type="match status" value="1"/>
</dbReference>
<dbReference type="AlphaFoldDB" id="A0A545T8N8"/>
<gene>
    <name evidence="8" type="ORF">FLL45_11990</name>
</gene>
<keyword evidence="3" id="KW-0731">Sigma factor</keyword>
<dbReference type="EMBL" id="VIKR01000003">
    <property type="protein sequence ID" value="TQV73587.1"/>
    <property type="molecule type" value="Genomic_DNA"/>
</dbReference>
<dbReference type="GO" id="GO:0003677">
    <property type="term" value="F:DNA binding"/>
    <property type="evidence" value="ECO:0007669"/>
    <property type="project" value="UniProtKB-KW"/>
</dbReference>
<accession>A0A545T8N8</accession>
<feature type="domain" description="RNA polymerase sigma-70 region 4" evidence="7">
    <location>
        <begin position="162"/>
        <end position="206"/>
    </location>
</feature>
<dbReference type="InterPro" id="IPR036388">
    <property type="entry name" value="WH-like_DNA-bd_sf"/>
</dbReference>
<dbReference type="InterPro" id="IPR039425">
    <property type="entry name" value="RNA_pol_sigma-70-like"/>
</dbReference>
<dbReference type="Pfam" id="PF04545">
    <property type="entry name" value="Sigma70_r4"/>
    <property type="match status" value="1"/>
</dbReference>
<reference evidence="8 9" key="1">
    <citation type="submission" date="2019-06" db="EMBL/GenBank/DDBJ databases">
        <title>Draft genome of Aliikangiella marina GYP-15.</title>
        <authorList>
            <person name="Wang G."/>
        </authorList>
    </citation>
    <scope>NUCLEOTIDE SEQUENCE [LARGE SCALE GENOMIC DNA]</scope>
    <source>
        <strain evidence="8 9">GYP-15</strain>
    </source>
</reference>
<protein>
    <submittedName>
        <fullName evidence="8">Sigma-70 family RNA polymerase sigma factor</fullName>
    </submittedName>
</protein>
<dbReference type="PANTHER" id="PTHR43133:SF62">
    <property type="entry name" value="RNA POLYMERASE SIGMA FACTOR SIGZ"/>
    <property type="match status" value="1"/>
</dbReference>
<evidence type="ECO:0000313" key="8">
    <source>
        <dbReference type="EMBL" id="TQV73587.1"/>
    </source>
</evidence>
<dbReference type="InterPro" id="IPR007627">
    <property type="entry name" value="RNA_pol_sigma70_r2"/>
</dbReference>
<dbReference type="InterPro" id="IPR007630">
    <property type="entry name" value="RNA_pol_sigma70_r4"/>
</dbReference>
<evidence type="ECO:0000259" key="7">
    <source>
        <dbReference type="Pfam" id="PF04545"/>
    </source>
</evidence>
<dbReference type="Proteomes" id="UP000317839">
    <property type="component" value="Unassembled WGS sequence"/>
</dbReference>
<organism evidence="8 9">
    <name type="scientific">Aliikangiella marina</name>
    <dbReference type="NCBI Taxonomy" id="1712262"/>
    <lineage>
        <taxon>Bacteria</taxon>
        <taxon>Pseudomonadati</taxon>
        <taxon>Pseudomonadota</taxon>
        <taxon>Gammaproteobacteria</taxon>
        <taxon>Oceanospirillales</taxon>
        <taxon>Pleioneaceae</taxon>
        <taxon>Aliikangiella</taxon>
    </lineage>
</organism>
<dbReference type="InterPro" id="IPR013325">
    <property type="entry name" value="RNA_pol_sigma_r2"/>
</dbReference>
<dbReference type="PANTHER" id="PTHR43133">
    <property type="entry name" value="RNA POLYMERASE ECF-TYPE SIGMA FACTO"/>
    <property type="match status" value="1"/>
</dbReference>
<dbReference type="OrthoDB" id="9784272at2"/>
<keyword evidence="5" id="KW-0804">Transcription</keyword>
<evidence type="ECO:0000256" key="2">
    <source>
        <dbReference type="ARBA" id="ARBA00023015"/>
    </source>
</evidence>
<dbReference type="NCBIfam" id="TIGR02937">
    <property type="entry name" value="sigma70-ECF"/>
    <property type="match status" value="1"/>
</dbReference>
<evidence type="ECO:0000256" key="5">
    <source>
        <dbReference type="ARBA" id="ARBA00023163"/>
    </source>
</evidence>